<dbReference type="SMART" id="SM01397">
    <property type="entry name" value="Ribosomal_S3Ae"/>
    <property type="match status" value="1"/>
</dbReference>
<dbReference type="EMBL" id="JALLBG020000147">
    <property type="protein sequence ID" value="KAL3761803.1"/>
    <property type="molecule type" value="Genomic_DNA"/>
</dbReference>
<dbReference type="InterPro" id="IPR001593">
    <property type="entry name" value="Ribosomal_eS1"/>
</dbReference>
<evidence type="ECO:0000256" key="1">
    <source>
        <dbReference type="ARBA" id="ARBA00004496"/>
    </source>
</evidence>
<dbReference type="GO" id="GO:0005840">
    <property type="term" value="C:ribosome"/>
    <property type="evidence" value="ECO:0007669"/>
    <property type="project" value="UniProtKB-KW"/>
</dbReference>
<feature type="non-terminal residue" evidence="7">
    <location>
        <position position="1"/>
    </location>
</feature>
<protein>
    <recommendedName>
        <fullName evidence="9">40S ribosomal protein S3a</fullName>
    </recommendedName>
</protein>
<comment type="caution">
    <text evidence="7">The sequence shown here is derived from an EMBL/GenBank/DDBJ whole genome shotgun (WGS) entry which is preliminary data.</text>
</comment>
<dbReference type="AlphaFoldDB" id="A0ABD3MDC4"/>
<keyword evidence="2" id="KW-0963">Cytoplasm</keyword>
<sequence>GQRPDVAPTHPIQHPTNNKNKQKHTKASKAHKQKPKAFDQAHTSIDQSNQTSSTMAIGKNKRLTKSKKGGKKKAVDPFSKKEWYKLLAPSIFKVKECGKTIITKTAGTKIASDGLRGRVIELSLADLNQNEAMSYRKIKLCIEDVQGFNCLLNFHGMDMTRDKLCGLIKKKQSIIEAHVDARTTDGYIVRMFCIAFTKQQEGQNKETCYAKSAKMRSIRAKMVNTMSTLAGKGDLKALVKTLVAGTTGEEIEREASTIFPVKDCYIRKVKVIKKPKFDVTALMEWHTDDGTDVGAAVDPVVPETTVAGSGGRL</sequence>
<comment type="similarity">
    <text evidence="5">Belongs to the eukaryotic ribosomal protein eS1 family.</text>
</comment>
<feature type="region of interest" description="Disordered" evidence="6">
    <location>
        <begin position="1"/>
        <end position="74"/>
    </location>
</feature>
<evidence type="ECO:0000256" key="2">
    <source>
        <dbReference type="ARBA" id="ARBA00022490"/>
    </source>
</evidence>
<evidence type="ECO:0000313" key="7">
    <source>
        <dbReference type="EMBL" id="KAL3761803.1"/>
    </source>
</evidence>
<reference evidence="7 8" key="1">
    <citation type="submission" date="2024-10" db="EMBL/GenBank/DDBJ databases">
        <title>Updated reference genomes for cyclostephanoid diatoms.</title>
        <authorList>
            <person name="Roberts W.R."/>
            <person name="Alverson A.J."/>
        </authorList>
    </citation>
    <scope>NUCLEOTIDE SEQUENCE [LARGE SCALE GENOMIC DNA]</scope>
    <source>
        <strain evidence="7 8">AJA232-27</strain>
    </source>
</reference>
<feature type="compositionally biased region" description="Polar residues" evidence="6">
    <location>
        <begin position="41"/>
        <end position="55"/>
    </location>
</feature>
<dbReference type="InterPro" id="IPR027500">
    <property type="entry name" value="Ribosomal_eS1_euk"/>
</dbReference>
<evidence type="ECO:0000256" key="3">
    <source>
        <dbReference type="ARBA" id="ARBA00022980"/>
    </source>
</evidence>
<keyword evidence="8" id="KW-1185">Reference proteome</keyword>
<dbReference type="HAMAP" id="MF_03122">
    <property type="entry name" value="Ribosomal_eS1_euk"/>
    <property type="match status" value="1"/>
</dbReference>
<evidence type="ECO:0000256" key="4">
    <source>
        <dbReference type="ARBA" id="ARBA00023274"/>
    </source>
</evidence>
<feature type="compositionally biased region" description="Basic residues" evidence="6">
    <location>
        <begin position="59"/>
        <end position="72"/>
    </location>
</feature>
<dbReference type="GO" id="GO:1990904">
    <property type="term" value="C:ribonucleoprotein complex"/>
    <property type="evidence" value="ECO:0007669"/>
    <property type="project" value="UniProtKB-KW"/>
</dbReference>
<accession>A0ABD3MDC4</accession>
<dbReference type="PANTHER" id="PTHR11830">
    <property type="entry name" value="40S RIBOSOMAL PROTEIN S3A"/>
    <property type="match status" value="1"/>
</dbReference>
<organism evidence="7 8">
    <name type="scientific">Discostella pseudostelligera</name>
    <dbReference type="NCBI Taxonomy" id="259834"/>
    <lineage>
        <taxon>Eukaryota</taxon>
        <taxon>Sar</taxon>
        <taxon>Stramenopiles</taxon>
        <taxon>Ochrophyta</taxon>
        <taxon>Bacillariophyta</taxon>
        <taxon>Coscinodiscophyceae</taxon>
        <taxon>Thalassiosirophycidae</taxon>
        <taxon>Stephanodiscales</taxon>
        <taxon>Stephanodiscaceae</taxon>
        <taxon>Discostella</taxon>
    </lineage>
</organism>
<feature type="compositionally biased region" description="Basic residues" evidence="6">
    <location>
        <begin position="20"/>
        <end position="35"/>
    </location>
</feature>
<evidence type="ECO:0000256" key="5">
    <source>
        <dbReference type="RuleBase" id="RU000668"/>
    </source>
</evidence>
<comment type="subcellular location">
    <subcellularLocation>
        <location evidence="1">Cytoplasm</location>
    </subcellularLocation>
</comment>
<name>A0ABD3MDC4_9STRA</name>
<dbReference type="PROSITE" id="PS01191">
    <property type="entry name" value="RIBOSOMAL_S3AE"/>
    <property type="match status" value="1"/>
</dbReference>
<keyword evidence="4 5" id="KW-0687">Ribonucleoprotein</keyword>
<gene>
    <name evidence="7" type="ORF">ACHAWU_001319</name>
</gene>
<keyword evidence="3 5" id="KW-0689">Ribosomal protein</keyword>
<dbReference type="InterPro" id="IPR018281">
    <property type="entry name" value="Ribosomal_eS1_CS"/>
</dbReference>
<dbReference type="Proteomes" id="UP001530293">
    <property type="component" value="Unassembled WGS sequence"/>
</dbReference>
<evidence type="ECO:0000313" key="8">
    <source>
        <dbReference type="Proteomes" id="UP001530293"/>
    </source>
</evidence>
<evidence type="ECO:0008006" key="9">
    <source>
        <dbReference type="Google" id="ProtNLM"/>
    </source>
</evidence>
<dbReference type="GO" id="GO:0005737">
    <property type="term" value="C:cytoplasm"/>
    <property type="evidence" value="ECO:0007669"/>
    <property type="project" value="UniProtKB-SubCell"/>
</dbReference>
<evidence type="ECO:0000256" key="6">
    <source>
        <dbReference type="SAM" id="MobiDB-lite"/>
    </source>
</evidence>
<dbReference type="Pfam" id="PF01015">
    <property type="entry name" value="Ribosomal_S3Ae"/>
    <property type="match status" value="1"/>
</dbReference>
<proteinExistence type="inferred from homology"/>